<dbReference type="GO" id="GO:0000160">
    <property type="term" value="P:phosphorelay signal transduction system"/>
    <property type="evidence" value="ECO:0007669"/>
    <property type="project" value="InterPro"/>
</dbReference>
<dbReference type="InterPro" id="IPR011006">
    <property type="entry name" value="CheY-like_superfamily"/>
</dbReference>
<feature type="modified residue" description="4-aspartylphosphate" evidence="2">
    <location>
        <position position="53"/>
    </location>
</feature>
<dbReference type="PANTHER" id="PTHR44591">
    <property type="entry name" value="STRESS RESPONSE REGULATOR PROTEIN 1"/>
    <property type="match status" value="1"/>
</dbReference>
<dbReference type="InterPro" id="IPR050595">
    <property type="entry name" value="Bact_response_regulator"/>
</dbReference>
<reference evidence="4 5" key="1">
    <citation type="submission" date="2019-07" db="EMBL/GenBank/DDBJ databases">
        <authorList>
            <person name="Huq M.A."/>
        </authorList>
    </citation>
    <scope>NUCLEOTIDE SEQUENCE [LARGE SCALE GENOMIC DNA]</scope>
    <source>
        <strain evidence="4 5">MAH-19</strain>
    </source>
</reference>
<dbReference type="SUPFAM" id="SSF52172">
    <property type="entry name" value="CheY-like"/>
    <property type="match status" value="1"/>
</dbReference>
<evidence type="ECO:0000256" key="2">
    <source>
        <dbReference type="PROSITE-ProRule" id="PRU00169"/>
    </source>
</evidence>
<dbReference type="InterPro" id="IPR001789">
    <property type="entry name" value="Sig_transdc_resp-reg_receiver"/>
</dbReference>
<gene>
    <name evidence="4" type="ORF">FO440_15130</name>
</gene>
<evidence type="ECO:0000313" key="4">
    <source>
        <dbReference type="EMBL" id="TSJ41060.1"/>
    </source>
</evidence>
<dbReference type="Pfam" id="PF00072">
    <property type="entry name" value="Response_reg"/>
    <property type="match status" value="1"/>
</dbReference>
<dbReference type="EMBL" id="VLPK01000002">
    <property type="protein sequence ID" value="TSJ41060.1"/>
    <property type="molecule type" value="Genomic_DNA"/>
</dbReference>
<dbReference type="AlphaFoldDB" id="A0A556MMB4"/>
<sequence length="119" mass="13280">MAAATILVIDDDVDVLIILRTILNEAGYQVKTGKDVTAVYEIEKDPPALLLIDNWLEGKTGHDICWQLKNDPRTRSIPVILISATTKLDETARRCGADDYICKPFDLAEVLRKVRSTIV</sequence>
<evidence type="ECO:0000313" key="5">
    <source>
        <dbReference type="Proteomes" id="UP000318733"/>
    </source>
</evidence>
<dbReference type="Gene3D" id="3.40.50.2300">
    <property type="match status" value="1"/>
</dbReference>
<feature type="domain" description="Response regulatory" evidence="3">
    <location>
        <begin position="5"/>
        <end position="118"/>
    </location>
</feature>
<dbReference type="SMART" id="SM00448">
    <property type="entry name" value="REC"/>
    <property type="match status" value="1"/>
</dbReference>
<accession>A0A556MMB4</accession>
<keyword evidence="1 2" id="KW-0597">Phosphoprotein</keyword>
<organism evidence="4 5">
    <name type="scientific">Mucilaginibacter corticis</name>
    <dbReference type="NCBI Taxonomy" id="2597670"/>
    <lineage>
        <taxon>Bacteria</taxon>
        <taxon>Pseudomonadati</taxon>
        <taxon>Bacteroidota</taxon>
        <taxon>Sphingobacteriia</taxon>
        <taxon>Sphingobacteriales</taxon>
        <taxon>Sphingobacteriaceae</taxon>
        <taxon>Mucilaginibacter</taxon>
    </lineage>
</organism>
<protein>
    <submittedName>
        <fullName evidence="4">Response regulator</fullName>
    </submittedName>
</protein>
<dbReference type="PROSITE" id="PS50110">
    <property type="entry name" value="RESPONSE_REGULATORY"/>
    <property type="match status" value="1"/>
</dbReference>
<keyword evidence="5" id="KW-1185">Reference proteome</keyword>
<dbReference type="RefSeq" id="WP_144249097.1">
    <property type="nucleotide sequence ID" value="NZ_VLPK01000002.1"/>
</dbReference>
<dbReference type="OrthoDB" id="710898at2"/>
<proteinExistence type="predicted"/>
<evidence type="ECO:0000259" key="3">
    <source>
        <dbReference type="PROSITE" id="PS50110"/>
    </source>
</evidence>
<dbReference type="Proteomes" id="UP000318733">
    <property type="component" value="Unassembled WGS sequence"/>
</dbReference>
<comment type="caution">
    <text evidence="4">The sequence shown here is derived from an EMBL/GenBank/DDBJ whole genome shotgun (WGS) entry which is preliminary data.</text>
</comment>
<dbReference type="PANTHER" id="PTHR44591:SF3">
    <property type="entry name" value="RESPONSE REGULATORY DOMAIN-CONTAINING PROTEIN"/>
    <property type="match status" value="1"/>
</dbReference>
<name>A0A556MMB4_9SPHI</name>
<evidence type="ECO:0000256" key="1">
    <source>
        <dbReference type="ARBA" id="ARBA00022553"/>
    </source>
</evidence>